<feature type="domain" description="Tail sheath protein subtilisin-like" evidence="2">
    <location>
        <begin position="208"/>
        <end position="368"/>
    </location>
</feature>
<evidence type="ECO:0000313" key="6">
    <source>
        <dbReference type="Proteomes" id="UP000007844"/>
    </source>
</evidence>
<dbReference type="InterPro" id="IPR035089">
    <property type="entry name" value="Phage_sheath_subtilisin"/>
</dbReference>
<dbReference type="InterPro" id="IPR007067">
    <property type="entry name" value="Tail_sheath"/>
</dbReference>
<organism evidence="5 6">
    <name type="scientific">Desulfocurvibacter africanus subsp. africanus str. Walvis Bay</name>
    <dbReference type="NCBI Taxonomy" id="690850"/>
    <lineage>
        <taxon>Bacteria</taxon>
        <taxon>Pseudomonadati</taxon>
        <taxon>Thermodesulfobacteriota</taxon>
        <taxon>Desulfovibrionia</taxon>
        <taxon>Desulfovibrionales</taxon>
        <taxon>Desulfovibrionaceae</taxon>
        <taxon>Desulfocurvibacter</taxon>
    </lineage>
</organism>
<dbReference type="Proteomes" id="UP000007844">
    <property type="component" value="Chromosome"/>
</dbReference>
<proteinExistence type="inferred from homology"/>
<dbReference type="STRING" id="690850.Desaf_0698"/>
<dbReference type="AlphaFoldDB" id="F3YW20"/>
<comment type="similarity">
    <text evidence="1">Belongs to the myoviridae tail sheath protein family.</text>
</comment>
<dbReference type="RefSeq" id="WP_014258886.1">
    <property type="nucleotide sequence ID" value="NC_016629.1"/>
</dbReference>
<accession>F3YW20</accession>
<dbReference type="HOGENOM" id="CLU_023068_1_1_7"/>
<dbReference type="KEGG" id="daf:Desaf_0698"/>
<dbReference type="InterPro" id="IPR035326">
    <property type="entry name" value="Beta_sandwich_Seath"/>
</dbReference>
<keyword evidence="6" id="KW-1185">Reference proteome</keyword>
<evidence type="ECO:0000256" key="1">
    <source>
        <dbReference type="ARBA" id="ARBA00008005"/>
    </source>
</evidence>
<dbReference type="Pfam" id="PF17482">
    <property type="entry name" value="Phage_sheath_1C"/>
    <property type="match status" value="1"/>
</dbReference>
<reference evidence="5 6" key="1">
    <citation type="journal article" date="2011" name="J. Bacteriol.">
        <title>Genome sequence of the mercury-methylating and pleomorphic Desulfovibrio africanus Strain Walvis Bay.</title>
        <authorList>
            <person name="Brown S.D."/>
            <person name="Wall J.D."/>
            <person name="Kucken A.M."/>
            <person name="Gilmour C.C."/>
            <person name="Podar M."/>
            <person name="Brandt C.C."/>
            <person name="Teshima H."/>
            <person name="Detter J.C."/>
            <person name="Han C.S."/>
            <person name="Land M.L."/>
            <person name="Lucas S."/>
            <person name="Han J."/>
            <person name="Pennacchio L."/>
            <person name="Nolan M."/>
            <person name="Pitluck S."/>
            <person name="Woyke T."/>
            <person name="Goodwin L."/>
            <person name="Palumbo A.V."/>
            <person name="Elias D.A."/>
        </authorList>
    </citation>
    <scope>NUCLEOTIDE SEQUENCE [LARGE SCALE GENOMIC DNA]</scope>
    <source>
        <strain evidence="5 6">Walvis Bay</strain>
    </source>
</reference>
<evidence type="ECO:0000313" key="5">
    <source>
        <dbReference type="EMBL" id="EGJ49050.1"/>
    </source>
</evidence>
<name>F3YW20_DESAF</name>
<dbReference type="PIRSF" id="PIRSF007349">
    <property type="entry name" value="Tsp_L"/>
    <property type="match status" value="1"/>
</dbReference>
<evidence type="ECO:0000259" key="2">
    <source>
        <dbReference type="Pfam" id="PF04984"/>
    </source>
</evidence>
<dbReference type="EMBL" id="CP003221">
    <property type="protein sequence ID" value="EGJ49050.1"/>
    <property type="molecule type" value="Genomic_DNA"/>
</dbReference>
<sequence>MAISFNGIPSNLRVPLFYMEFDNSSANKGTPAQDRKLLAIGQRATAGLINAGVPVRVTNADQAAQLFGRGSMLHGMLASIKAADRITETWVIALDDDAAGVAAAGSITFAGLATSAGVVNLYIGGTRVRAGVGSGDEPSDVAATLAAAINANTDLAVTAAVDGVDSAKLNLTCRWKGETGNDLDLRLNYYQGESLPAGLTATVTAMAGGAANPDVAGAITNFGDEWWNILVMPYTDTANLDALEAELLQRWGPLRQMEGLAFCAYRGTHGATGTFGSGRNGYLTTCMGTGASPTPPWIWAAVNAVIAEGSLSIDPARPLQTLVLPGVLPPASEDRWTMEERNLLLWDGISTYFVNAGGQVCIERQITTYQANAYGTQDPSYLDVTTPATEGWRRYSLKARITQKYGRHKLASDGTRFGPGQAIVTPSIIRAELLALFREHEEAGLVEDYEAYAESLVVERNVDNPNRLDVLERPDLVNGLTILAVQSQFVL</sequence>
<feature type="domain" description="Phage tail sheath protein-like beta-sandwich" evidence="3">
    <location>
        <begin position="99"/>
        <end position="199"/>
    </location>
</feature>
<protein>
    <submittedName>
        <fullName evidence="5">Bacteriophage Mu tail sheath</fullName>
    </submittedName>
</protein>
<dbReference type="InterPro" id="IPR020287">
    <property type="entry name" value="Tail_sheath_C"/>
</dbReference>
<evidence type="ECO:0000259" key="3">
    <source>
        <dbReference type="Pfam" id="PF17481"/>
    </source>
</evidence>
<feature type="domain" description="Tail sheath protein C-terminal" evidence="4">
    <location>
        <begin position="376"/>
        <end position="489"/>
    </location>
</feature>
<evidence type="ECO:0000259" key="4">
    <source>
        <dbReference type="Pfam" id="PF17482"/>
    </source>
</evidence>
<dbReference type="Pfam" id="PF04984">
    <property type="entry name" value="Phage_sheath_1"/>
    <property type="match status" value="1"/>
</dbReference>
<dbReference type="Pfam" id="PF17481">
    <property type="entry name" value="Phage_sheath_domII"/>
    <property type="match status" value="1"/>
</dbReference>
<dbReference type="eggNOG" id="COG4386">
    <property type="taxonomic scope" value="Bacteria"/>
</dbReference>
<gene>
    <name evidence="5" type="ORF">Desaf_0698</name>
</gene>